<dbReference type="RefSeq" id="WP_169664169.1">
    <property type="nucleotide sequence ID" value="NZ_CP076132.1"/>
</dbReference>
<protein>
    <recommendedName>
        <fullName evidence="3">DUF2971 domain-containing protein</fullName>
    </recommendedName>
</protein>
<name>A0AAX1N7C7_9BACT</name>
<proteinExistence type="predicted"/>
<reference evidence="1 2" key="1">
    <citation type="submission" date="2021-05" db="EMBL/GenBank/DDBJ databases">
        <title>Comparative genomic studies on the polysaccharide-degrading batcterial strains of the Flammeovirga genus.</title>
        <authorList>
            <person name="Zewei F."/>
            <person name="Zheng Z."/>
            <person name="Yu L."/>
            <person name="Ruyue G."/>
            <person name="Yanhong M."/>
            <person name="Yuanyuan C."/>
            <person name="Jingyan G."/>
            <person name="Wenjun H."/>
        </authorList>
    </citation>
    <scope>NUCLEOTIDE SEQUENCE [LARGE SCALE GENOMIC DNA]</scope>
    <source>
        <strain evidence="1 2">NBRC:100898</strain>
    </source>
</reference>
<evidence type="ECO:0000313" key="1">
    <source>
        <dbReference type="EMBL" id="QWG03141.1"/>
    </source>
</evidence>
<evidence type="ECO:0000313" key="2">
    <source>
        <dbReference type="Proteomes" id="UP000678679"/>
    </source>
</evidence>
<sequence>MQPRIKKLNRFTSLPVLIDLLEREKIVLIEPSSWDDKNDTLIIKEYKKKAGFSKLFALCFTPENETIHHWKTFADGISGCCIQFNGIKIIKLFAKTEKIRHGFVKYRKINEVENSDINFKDIPFIKREPYQFENEYRVIWEGNDDLSVFEMAISLEIIDKITFAYQMPEPVFQSVKKMIETRYPKLQGKVNKSTIYENYEWIEKFEKIESTKAQQCI</sequence>
<dbReference type="AlphaFoldDB" id="A0AAX1N7C7"/>
<dbReference type="EMBL" id="CP076132">
    <property type="protein sequence ID" value="QWG03141.1"/>
    <property type="molecule type" value="Genomic_DNA"/>
</dbReference>
<accession>A0AAX1N7C7</accession>
<evidence type="ECO:0008006" key="3">
    <source>
        <dbReference type="Google" id="ProtNLM"/>
    </source>
</evidence>
<organism evidence="1 2">
    <name type="scientific">Flammeovirga yaeyamensis</name>
    <dbReference type="NCBI Taxonomy" id="367791"/>
    <lineage>
        <taxon>Bacteria</taxon>
        <taxon>Pseudomonadati</taxon>
        <taxon>Bacteroidota</taxon>
        <taxon>Cytophagia</taxon>
        <taxon>Cytophagales</taxon>
        <taxon>Flammeovirgaceae</taxon>
        <taxon>Flammeovirga</taxon>
    </lineage>
</organism>
<gene>
    <name evidence="1" type="ORF">KMW28_06055</name>
</gene>
<dbReference type="Proteomes" id="UP000678679">
    <property type="component" value="Chromosome 1"/>
</dbReference>
<keyword evidence="2" id="KW-1185">Reference proteome</keyword>
<dbReference type="KEGG" id="fya:KMW28_06055"/>